<dbReference type="CDD" id="cd00408">
    <property type="entry name" value="DHDPS-like"/>
    <property type="match status" value="1"/>
</dbReference>
<feature type="active site" description="Schiff-base intermediate with substrate" evidence="4">
    <location>
        <position position="168"/>
    </location>
</feature>
<dbReference type="SMART" id="SM01130">
    <property type="entry name" value="DHDPS"/>
    <property type="match status" value="1"/>
</dbReference>
<dbReference type="OrthoDB" id="9782828at2"/>
<evidence type="ECO:0000256" key="2">
    <source>
        <dbReference type="ARBA" id="ARBA00023239"/>
    </source>
</evidence>
<comment type="similarity">
    <text evidence="1 3">Belongs to the DapA family.</text>
</comment>
<evidence type="ECO:0000256" key="1">
    <source>
        <dbReference type="ARBA" id="ARBA00007592"/>
    </source>
</evidence>
<dbReference type="PRINTS" id="PR00146">
    <property type="entry name" value="DHPICSNTHASE"/>
</dbReference>
<dbReference type="PANTHER" id="PTHR12128">
    <property type="entry name" value="DIHYDRODIPICOLINATE SYNTHASE"/>
    <property type="match status" value="1"/>
</dbReference>
<dbReference type="GO" id="GO:0005829">
    <property type="term" value="C:cytosol"/>
    <property type="evidence" value="ECO:0007669"/>
    <property type="project" value="TreeGrafter"/>
</dbReference>
<protein>
    <submittedName>
        <fullName evidence="6">Dihydrodipicolinate synthase family protein</fullName>
    </submittedName>
</protein>
<accession>A0A553JKH0</accession>
<sequence>MTKTAIEFKGIITYPITPFNNTGDIDVPKLEQLIEQLICTGSNAIAPLGSTGESAYLNDDEWTLVASTCVNKIDKRVPVIVGISELTTQNAIKRAKIAEEVGADAIMVLPASYWKLSDDEIFQHYVSIAKAVNLPVMIYNNPATSGIDMSPELIVSMFKSISNVTMVKESSGDIQRMHKIRLLSNNELPFYNGCNPLALEAFAAGATGWCTAAPNLISSWPHKLYEAFQAEDITLARELFYLQLPILEFILKGGLPSTIKAGLKNNGFDVGDPRKPVFPLSLPQVNKLNILLKELASAES</sequence>
<reference evidence="7" key="1">
    <citation type="submission" date="2019-07" db="EMBL/GenBank/DDBJ databases">
        <title>Shewanella sp. YLB-08 draft genomic sequence.</title>
        <authorList>
            <person name="Yu L."/>
        </authorList>
    </citation>
    <scope>NUCLEOTIDE SEQUENCE [LARGE SCALE GENOMIC DNA]</scope>
    <source>
        <strain evidence="7">JCM 20706</strain>
    </source>
</reference>
<comment type="caution">
    <text evidence="6">The sequence shown here is derived from an EMBL/GenBank/DDBJ whole genome shotgun (WGS) entry which is preliminary data.</text>
</comment>
<dbReference type="InterPro" id="IPR002220">
    <property type="entry name" value="DapA-like"/>
</dbReference>
<keyword evidence="2 3" id="KW-0456">Lyase</keyword>
<dbReference type="Gene3D" id="3.20.20.70">
    <property type="entry name" value="Aldolase class I"/>
    <property type="match status" value="1"/>
</dbReference>
<dbReference type="SUPFAM" id="SSF51569">
    <property type="entry name" value="Aldolase"/>
    <property type="match status" value="1"/>
</dbReference>
<keyword evidence="7" id="KW-1185">Reference proteome</keyword>
<evidence type="ECO:0000256" key="4">
    <source>
        <dbReference type="PIRSR" id="PIRSR001365-1"/>
    </source>
</evidence>
<proteinExistence type="inferred from homology"/>
<dbReference type="PANTHER" id="PTHR12128:SF66">
    <property type="entry name" value="4-HYDROXY-2-OXOGLUTARATE ALDOLASE, MITOCHONDRIAL"/>
    <property type="match status" value="1"/>
</dbReference>
<dbReference type="AlphaFoldDB" id="A0A553JKH0"/>
<gene>
    <name evidence="6" type="ORF">FN961_17810</name>
</gene>
<evidence type="ECO:0000256" key="5">
    <source>
        <dbReference type="PIRSR" id="PIRSR001365-2"/>
    </source>
</evidence>
<evidence type="ECO:0000313" key="6">
    <source>
        <dbReference type="EMBL" id="TRY12959.1"/>
    </source>
</evidence>
<dbReference type="RefSeq" id="WP_144041533.1">
    <property type="nucleotide sequence ID" value="NZ_BMPL01000021.1"/>
</dbReference>
<dbReference type="InterPro" id="IPR013785">
    <property type="entry name" value="Aldolase_TIM"/>
</dbReference>
<dbReference type="PIRSF" id="PIRSF001365">
    <property type="entry name" value="DHDPS"/>
    <property type="match status" value="1"/>
</dbReference>
<dbReference type="GO" id="GO:0008840">
    <property type="term" value="F:4-hydroxy-tetrahydrodipicolinate synthase activity"/>
    <property type="evidence" value="ECO:0007669"/>
    <property type="project" value="TreeGrafter"/>
</dbReference>
<dbReference type="Pfam" id="PF00701">
    <property type="entry name" value="DHDPS"/>
    <property type="match status" value="1"/>
</dbReference>
<feature type="active site" description="Proton donor/acceptor" evidence="4">
    <location>
        <position position="139"/>
    </location>
</feature>
<dbReference type="EMBL" id="VKGK01000024">
    <property type="protein sequence ID" value="TRY12959.1"/>
    <property type="molecule type" value="Genomic_DNA"/>
</dbReference>
<feature type="binding site" evidence="5">
    <location>
        <position position="51"/>
    </location>
    <ligand>
        <name>pyruvate</name>
        <dbReference type="ChEBI" id="CHEBI:15361"/>
    </ligand>
</feature>
<name>A0A553JKH0_SHEHA</name>
<evidence type="ECO:0000256" key="3">
    <source>
        <dbReference type="PIRNR" id="PIRNR001365"/>
    </source>
</evidence>
<evidence type="ECO:0000313" key="7">
    <source>
        <dbReference type="Proteomes" id="UP000318126"/>
    </source>
</evidence>
<dbReference type="Proteomes" id="UP000318126">
    <property type="component" value="Unassembled WGS sequence"/>
</dbReference>
<organism evidence="6 7">
    <name type="scientific">Shewanella hanedai</name>
    <name type="common">Alteromonas hanedai</name>
    <dbReference type="NCBI Taxonomy" id="25"/>
    <lineage>
        <taxon>Bacteria</taxon>
        <taxon>Pseudomonadati</taxon>
        <taxon>Pseudomonadota</taxon>
        <taxon>Gammaproteobacteria</taxon>
        <taxon>Alteromonadales</taxon>
        <taxon>Shewanellaceae</taxon>
        <taxon>Shewanella</taxon>
    </lineage>
</organism>